<protein>
    <submittedName>
        <fullName evidence="4">EAL domain-containing protein</fullName>
    </submittedName>
</protein>
<feature type="transmembrane region" description="Helical" evidence="1">
    <location>
        <begin position="128"/>
        <end position="146"/>
    </location>
</feature>
<dbReference type="InterPro" id="IPR035919">
    <property type="entry name" value="EAL_sf"/>
</dbReference>
<dbReference type="PROSITE" id="PS50887">
    <property type="entry name" value="GGDEF"/>
    <property type="match status" value="1"/>
</dbReference>
<dbReference type="Pfam" id="PF00990">
    <property type="entry name" value="GGDEF"/>
    <property type="match status" value="1"/>
</dbReference>
<dbReference type="PANTHER" id="PTHR33121:SF71">
    <property type="entry name" value="OXYGEN SENSOR PROTEIN DOSP"/>
    <property type="match status" value="1"/>
</dbReference>
<evidence type="ECO:0000259" key="3">
    <source>
        <dbReference type="PROSITE" id="PS50887"/>
    </source>
</evidence>
<reference evidence="4 5" key="1">
    <citation type="submission" date="2024-03" db="EMBL/GenBank/DDBJ databases">
        <authorList>
            <person name="Jo J.-H."/>
        </authorList>
    </citation>
    <scope>NUCLEOTIDE SEQUENCE [LARGE SCALE GENOMIC DNA]</scope>
    <source>
        <strain evidence="4 5">PS1R-30</strain>
    </source>
</reference>
<dbReference type="InterPro" id="IPR043128">
    <property type="entry name" value="Rev_trsase/Diguanyl_cyclase"/>
</dbReference>
<keyword evidence="5" id="KW-1185">Reference proteome</keyword>
<dbReference type="InterPro" id="IPR029787">
    <property type="entry name" value="Nucleotide_cyclase"/>
</dbReference>
<dbReference type="SUPFAM" id="SSF55073">
    <property type="entry name" value="Nucleotide cyclase"/>
    <property type="match status" value="1"/>
</dbReference>
<evidence type="ECO:0000313" key="4">
    <source>
        <dbReference type="EMBL" id="MEJ5976274.1"/>
    </source>
</evidence>
<evidence type="ECO:0000256" key="1">
    <source>
        <dbReference type="SAM" id="Phobius"/>
    </source>
</evidence>
<dbReference type="SUPFAM" id="SSF141868">
    <property type="entry name" value="EAL domain-like"/>
    <property type="match status" value="1"/>
</dbReference>
<organism evidence="4 5">
    <name type="scientific">Novosphingobium anseongense</name>
    <dbReference type="NCBI Taxonomy" id="3133436"/>
    <lineage>
        <taxon>Bacteria</taxon>
        <taxon>Pseudomonadati</taxon>
        <taxon>Pseudomonadota</taxon>
        <taxon>Alphaproteobacteria</taxon>
        <taxon>Sphingomonadales</taxon>
        <taxon>Sphingomonadaceae</taxon>
        <taxon>Novosphingobium</taxon>
    </lineage>
</organism>
<keyword evidence="1" id="KW-1133">Transmembrane helix</keyword>
<dbReference type="CDD" id="cd01949">
    <property type="entry name" value="GGDEF"/>
    <property type="match status" value="1"/>
</dbReference>
<dbReference type="SMART" id="SM00267">
    <property type="entry name" value="GGDEF"/>
    <property type="match status" value="1"/>
</dbReference>
<dbReference type="InterPro" id="IPR050706">
    <property type="entry name" value="Cyclic-di-GMP_PDE-like"/>
</dbReference>
<sequence>MRALFTLHELYRDAVRTSDFEIAQVANLQRQIAPLYALLSVSAASLAYTHRDLAPASLTVVIPAILIAACMIRSVRWLFAAGEPAPTKPDARAKLRRTTFLAALIAVAFLAWALALDQYGGPDQHGHVSMFIAMTVVACIFCLGYLPTAAFLVCVIVMGAFLVYSFARGSEVGIVVAVNISLVALVILKVLRDSFAAFLRLELSQRDLAHKQSEAEVLIETNVALARTDTLTGLPNRRFFLDELDRRLRAGEDGFAVALLDLDGFKPVNDTYGHAQGDSLLKIISERLREFASDCMVARFGGDEFGILFAGNADRAAKTGQRICEAIKRPVPLTGANVVVGCSIGIAGYPQAGRSAQDLLDRADFALYHAKAQRRGGCVVFTSRLDEMIRSERAVESAFQAADIDREISVVFQPVFSTRTRGVVAVEALARWTSPSIGVVSPERLIATAERAGMARRTTLKLFEKALAGASRLPAAVHLNFNLSAVDLADETTIAMILDELTLSPVASTRLVFEITENSLISDMETARQSLQRLRSVGAKVALDDFGTGFSSLSSLHNLPLDILKVDRSFAAQLADATGRRLVGAIRGLAETLSLRCVLEGIETEQQLVDATAAGFDYAQGYLLARPGSIEDVLETLSQLPKAA</sequence>
<dbReference type="PANTHER" id="PTHR33121">
    <property type="entry name" value="CYCLIC DI-GMP PHOSPHODIESTERASE PDEF"/>
    <property type="match status" value="1"/>
</dbReference>
<dbReference type="PROSITE" id="PS50883">
    <property type="entry name" value="EAL"/>
    <property type="match status" value="1"/>
</dbReference>
<feature type="domain" description="EAL" evidence="2">
    <location>
        <begin position="392"/>
        <end position="641"/>
    </location>
</feature>
<accession>A0ABU8RT42</accession>
<dbReference type="Pfam" id="PF00563">
    <property type="entry name" value="EAL"/>
    <property type="match status" value="1"/>
</dbReference>
<proteinExistence type="predicted"/>
<dbReference type="Gene3D" id="3.20.20.450">
    <property type="entry name" value="EAL domain"/>
    <property type="match status" value="1"/>
</dbReference>
<dbReference type="SMART" id="SM00052">
    <property type="entry name" value="EAL"/>
    <property type="match status" value="1"/>
</dbReference>
<dbReference type="Proteomes" id="UP001361239">
    <property type="component" value="Unassembled WGS sequence"/>
</dbReference>
<dbReference type="InterPro" id="IPR001633">
    <property type="entry name" value="EAL_dom"/>
</dbReference>
<comment type="caution">
    <text evidence="4">The sequence shown here is derived from an EMBL/GenBank/DDBJ whole genome shotgun (WGS) entry which is preliminary data.</text>
</comment>
<dbReference type="InterPro" id="IPR000160">
    <property type="entry name" value="GGDEF_dom"/>
</dbReference>
<feature type="domain" description="GGDEF" evidence="3">
    <location>
        <begin position="253"/>
        <end position="383"/>
    </location>
</feature>
<feature type="transmembrane region" description="Helical" evidence="1">
    <location>
        <begin position="99"/>
        <end position="116"/>
    </location>
</feature>
<dbReference type="NCBIfam" id="TIGR00254">
    <property type="entry name" value="GGDEF"/>
    <property type="match status" value="1"/>
</dbReference>
<dbReference type="RefSeq" id="WP_339586191.1">
    <property type="nucleotide sequence ID" value="NZ_JBBHJZ010000001.1"/>
</dbReference>
<evidence type="ECO:0000259" key="2">
    <source>
        <dbReference type="PROSITE" id="PS50883"/>
    </source>
</evidence>
<name>A0ABU8RT42_9SPHN</name>
<feature type="transmembrane region" description="Helical" evidence="1">
    <location>
        <begin position="173"/>
        <end position="191"/>
    </location>
</feature>
<keyword evidence="1" id="KW-0812">Transmembrane</keyword>
<dbReference type="EMBL" id="JBBHJZ010000001">
    <property type="protein sequence ID" value="MEJ5976274.1"/>
    <property type="molecule type" value="Genomic_DNA"/>
</dbReference>
<evidence type="ECO:0000313" key="5">
    <source>
        <dbReference type="Proteomes" id="UP001361239"/>
    </source>
</evidence>
<keyword evidence="1" id="KW-0472">Membrane</keyword>
<gene>
    <name evidence="4" type="ORF">WG901_06490</name>
</gene>
<dbReference type="Gene3D" id="3.30.70.270">
    <property type="match status" value="1"/>
</dbReference>
<dbReference type="CDD" id="cd01948">
    <property type="entry name" value="EAL"/>
    <property type="match status" value="1"/>
</dbReference>
<feature type="transmembrane region" description="Helical" evidence="1">
    <location>
        <begin position="56"/>
        <end position="79"/>
    </location>
</feature>